<evidence type="ECO:0000313" key="2">
    <source>
        <dbReference type="Proteomes" id="UP000070400"/>
    </source>
</evidence>
<dbReference type="Proteomes" id="UP000070400">
    <property type="component" value="Unassembled WGS sequence"/>
</dbReference>
<dbReference type="AlphaFoldDB" id="A0A133V761"/>
<reference evidence="1 2" key="1">
    <citation type="journal article" date="2016" name="Sci. Rep.">
        <title>Metabolic traits of an uncultured archaeal lineage -MSBL1- from brine pools of the Red Sea.</title>
        <authorList>
            <person name="Mwirichia R."/>
            <person name="Alam I."/>
            <person name="Rashid M."/>
            <person name="Vinu M."/>
            <person name="Ba-Alawi W."/>
            <person name="Anthony Kamau A."/>
            <person name="Kamanda Ngugi D."/>
            <person name="Goker M."/>
            <person name="Klenk H.P."/>
            <person name="Bajic V."/>
            <person name="Stingl U."/>
        </authorList>
    </citation>
    <scope>NUCLEOTIDE SEQUENCE [LARGE SCALE GENOMIC DNA]</scope>
    <source>
        <strain evidence="1">SCGC-AAA261D19</strain>
    </source>
</reference>
<comment type="caution">
    <text evidence="1">The sequence shown here is derived from an EMBL/GenBank/DDBJ whole genome shotgun (WGS) entry which is preliminary data.</text>
</comment>
<dbReference type="EMBL" id="LHXX01000019">
    <property type="protein sequence ID" value="KXB02280.1"/>
    <property type="molecule type" value="Genomic_DNA"/>
</dbReference>
<proteinExistence type="predicted"/>
<gene>
    <name evidence="1" type="ORF">AKJ43_02035</name>
</gene>
<organism evidence="1 2">
    <name type="scientific">candidate division MSBL1 archaeon SCGC-AAA261D19</name>
    <dbReference type="NCBI Taxonomy" id="1698273"/>
    <lineage>
        <taxon>Archaea</taxon>
        <taxon>Methanobacteriati</taxon>
        <taxon>Methanobacteriota</taxon>
        <taxon>candidate division MSBL1</taxon>
    </lineage>
</organism>
<evidence type="ECO:0000313" key="1">
    <source>
        <dbReference type="EMBL" id="KXB02280.1"/>
    </source>
</evidence>
<name>A0A133V761_9EURY</name>
<sequence length="69" mass="8129">MITNHASSYSLIVICLFSRQTYYNLKTDSNASFILDLFFLFLLRSLVEVNEFDDEICQINDFFNKKTAF</sequence>
<keyword evidence="2" id="KW-1185">Reference proteome</keyword>
<protein>
    <submittedName>
        <fullName evidence="1">Uncharacterized protein</fullName>
    </submittedName>
</protein>
<accession>A0A133V761</accession>